<reference evidence="1" key="1">
    <citation type="submission" date="2020-05" db="EMBL/GenBank/DDBJ databases">
        <authorList>
            <person name="Chiriac C."/>
            <person name="Salcher M."/>
            <person name="Ghai R."/>
            <person name="Kavagutti S V."/>
        </authorList>
    </citation>
    <scope>NUCLEOTIDE SEQUENCE</scope>
</reference>
<evidence type="ECO:0000313" key="2">
    <source>
        <dbReference type="EMBL" id="CAB4978552.1"/>
    </source>
</evidence>
<proteinExistence type="predicted"/>
<dbReference type="EMBL" id="CAFAAJ010000074">
    <property type="protein sequence ID" value="CAB4806387.1"/>
    <property type="molecule type" value="Genomic_DNA"/>
</dbReference>
<protein>
    <submittedName>
        <fullName evidence="1">Unannotated protein</fullName>
    </submittedName>
</protein>
<gene>
    <name evidence="1" type="ORF">UFOPK3001_01275</name>
    <name evidence="2" type="ORF">UFOPK3954_00398</name>
</gene>
<dbReference type="AlphaFoldDB" id="A0A6J6YM71"/>
<accession>A0A6J6YM71</accession>
<dbReference type="EMBL" id="CAFBON010000025">
    <property type="protein sequence ID" value="CAB4978552.1"/>
    <property type="molecule type" value="Genomic_DNA"/>
</dbReference>
<evidence type="ECO:0000313" key="1">
    <source>
        <dbReference type="EMBL" id="CAB4806387.1"/>
    </source>
</evidence>
<organism evidence="1">
    <name type="scientific">freshwater metagenome</name>
    <dbReference type="NCBI Taxonomy" id="449393"/>
    <lineage>
        <taxon>unclassified sequences</taxon>
        <taxon>metagenomes</taxon>
        <taxon>ecological metagenomes</taxon>
    </lineage>
</organism>
<name>A0A6J6YM71_9ZZZZ</name>
<sequence length="44" mass="4660">MGAPRVAVVSISGNGTPEQVMEWVPQCYGTADDVMLGAFYVSEP</sequence>